<keyword evidence="4" id="KW-0597">Phosphoprotein</keyword>
<dbReference type="SUPFAM" id="SSF55874">
    <property type="entry name" value="ATPase domain of HSP90 chaperone/DNA topoisomerase II/histidine kinase"/>
    <property type="match status" value="1"/>
</dbReference>
<dbReference type="InterPro" id="IPR003661">
    <property type="entry name" value="HisK_dim/P_dom"/>
</dbReference>
<dbReference type="CDD" id="cd00082">
    <property type="entry name" value="HisKA"/>
    <property type="match status" value="1"/>
</dbReference>
<dbReference type="CDD" id="cd06225">
    <property type="entry name" value="HAMP"/>
    <property type="match status" value="1"/>
</dbReference>
<dbReference type="PANTHER" id="PTHR45453">
    <property type="entry name" value="PHOSPHATE REGULON SENSOR PROTEIN PHOR"/>
    <property type="match status" value="1"/>
</dbReference>
<evidence type="ECO:0000259" key="10">
    <source>
        <dbReference type="PROSITE" id="PS50109"/>
    </source>
</evidence>
<keyword evidence="7" id="KW-0902">Two-component regulatory system</keyword>
<dbReference type="EMBL" id="JAESWA010000022">
    <property type="protein sequence ID" value="MBL4931661.1"/>
    <property type="molecule type" value="Genomic_DNA"/>
</dbReference>
<evidence type="ECO:0000256" key="8">
    <source>
        <dbReference type="ARBA" id="ARBA00023136"/>
    </source>
</evidence>
<dbReference type="PROSITE" id="PS50885">
    <property type="entry name" value="HAMP"/>
    <property type="match status" value="1"/>
</dbReference>
<dbReference type="PROSITE" id="PS50109">
    <property type="entry name" value="HIS_KIN"/>
    <property type="match status" value="1"/>
</dbReference>
<dbReference type="Pfam" id="PF00672">
    <property type="entry name" value="HAMP"/>
    <property type="match status" value="1"/>
</dbReference>
<keyword evidence="8 9" id="KW-0472">Membrane</keyword>
<dbReference type="GO" id="GO:0005886">
    <property type="term" value="C:plasma membrane"/>
    <property type="evidence" value="ECO:0007669"/>
    <property type="project" value="TreeGrafter"/>
</dbReference>
<dbReference type="FunFam" id="3.30.565.10:FF:000006">
    <property type="entry name" value="Sensor histidine kinase WalK"/>
    <property type="match status" value="1"/>
</dbReference>
<evidence type="ECO:0000313" key="12">
    <source>
        <dbReference type="EMBL" id="MBL4931661.1"/>
    </source>
</evidence>
<keyword evidence="5" id="KW-0808">Transferase</keyword>
<evidence type="ECO:0000256" key="5">
    <source>
        <dbReference type="ARBA" id="ARBA00022679"/>
    </source>
</evidence>
<dbReference type="GO" id="GO:0000155">
    <property type="term" value="F:phosphorelay sensor kinase activity"/>
    <property type="evidence" value="ECO:0007669"/>
    <property type="project" value="InterPro"/>
</dbReference>
<proteinExistence type="predicted"/>
<dbReference type="RefSeq" id="WP_202767048.1">
    <property type="nucleotide sequence ID" value="NZ_JAESWA010000022.1"/>
</dbReference>
<evidence type="ECO:0000259" key="11">
    <source>
        <dbReference type="PROSITE" id="PS50885"/>
    </source>
</evidence>
<dbReference type="GO" id="GO:0004721">
    <property type="term" value="F:phosphoprotein phosphatase activity"/>
    <property type="evidence" value="ECO:0007669"/>
    <property type="project" value="TreeGrafter"/>
</dbReference>
<dbReference type="EC" id="2.7.13.3" evidence="3"/>
<dbReference type="InterPro" id="IPR036890">
    <property type="entry name" value="HATPase_C_sf"/>
</dbReference>
<dbReference type="CDD" id="cd00075">
    <property type="entry name" value="HATPase"/>
    <property type="match status" value="1"/>
</dbReference>
<keyword evidence="9" id="KW-0812">Transmembrane</keyword>
<dbReference type="SUPFAM" id="SSF158472">
    <property type="entry name" value="HAMP domain-like"/>
    <property type="match status" value="1"/>
</dbReference>
<protein>
    <recommendedName>
        <fullName evidence="3">histidine kinase</fullName>
        <ecNumber evidence="3">2.7.13.3</ecNumber>
    </recommendedName>
</protein>
<dbReference type="Gene3D" id="1.10.287.130">
    <property type="match status" value="1"/>
</dbReference>
<dbReference type="InterPro" id="IPR004358">
    <property type="entry name" value="Sig_transdc_His_kin-like_C"/>
</dbReference>
<dbReference type="Gene3D" id="6.10.340.10">
    <property type="match status" value="1"/>
</dbReference>
<evidence type="ECO:0000256" key="4">
    <source>
        <dbReference type="ARBA" id="ARBA00022553"/>
    </source>
</evidence>
<evidence type="ECO:0000256" key="1">
    <source>
        <dbReference type="ARBA" id="ARBA00000085"/>
    </source>
</evidence>
<organism evidence="12 13">
    <name type="scientific">Clostridium paridis</name>
    <dbReference type="NCBI Taxonomy" id="2803863"/>
    <lineage>
        <taxon>Bacteria</taxon>
        <taxon>Bacillati</taxon>
        <taxon>Bacillota</taxon>
        <taxon>Clostridia</taxon>
        <taxon>Eubacteriales</taxon>
        <taxon>Clostridiaceae</taxon>
        <taxon>Clostridium</taxon>
    </lineage>
</organism>
<evidence type="ECO:0000256" key="6">
    <source>
        <dbReference type="ARBA" id="ARBA00022777"/>
    </source>
</evidence>
<dbReference type="PANTHER" id="PTHR45453:SF1">
    <property type="entry name" value="PHOSPHATE REGULON SENSOR PROTEIN PHOR"/>
    <property type="match status" value="1"/>
</dbReference>
<keyword evidence="6 12" id="KW-0418">Kinase</keyword>
<dbReference type="AlphaFoldDB" id="A0A937K2Q7"/>
<dbReference type="InterPro" id="IPR005467">
    <property type="entry name" value="His_kinase_dom"/>
</dbReference>
<keyword evidence="9" id="KW-1133">Transmembrane helix</keyword>
<evidence type="ECO:0000256" key="9">
    <source>
        <dbReference type="SAM" id="Phobius"/>
    </source>
</evidence>
<comment type="subcellular location">
    <subcellularLocation>
        <location evidence="2">Membrane</location>
    </subcellularLocation>
</comment>
<comment type="catalytic activity">
    <reaction evidence="1">
        <text>ATP + protein L-histidine = ADP + protein N-phospho-L-histidine.</text>
        <dbReference type="EC" id="2.7.13.3"/>
    </reaction>
</comment>
<reference evidence="12" key="1">
    <citation type="submission" date="2021-01" db="EMBL/GenBank/DDBJ databases">
        <title>Genome public.</title>
        <authorList>
            <person name="Liu C."/>
            <person name="Sun Q."/>
        </authorList>
    </citation>
    <scope>NUCLEOTIDE SEQUENCE</scope>
    <source>
        <strain evidence="12">YIM B02565</strain>
    </source>
</reference>
<feature type="transmembrane region" description="Helical" evidence="9">
    <location>
        <begin position="201"/>
        <end position="223"/>
    </location>
</feature>
<dbReference type="Gene3D" id="3.30.565.10">
    <property type="entry name" value="Histidine kinase-like ATPase, C-terminal domain"/>
    <property type="match status" value="1"/>
</dbReference>
<dbReference type="Proteomes" id="UP000623681">
    <property type="component" value="Unassembled WGS sequence"/>
</dbReference>
<gene>
    <name evidence="12" type="ORF">JK634_07585</name>
</gene>
<evidence type="ECO:0000256" key="7">
    <source>
        <dbReference type="ARBA" id="ARBA00023012"/>
    </source>
</evidence>
<comment type="caution">
    <text evidence="12">The sequence shown here is derived from an EMBL/GenBank/DDBJ whole genome shotgun (WGS) entry which is preliminary data.</text>
</comment>
<dbReference type="SMART" id="SM00304">
    <property type="entry name" value="HAMP"/>
    <property type="match status" value="1"/>
</dbReference>
<dbReference type="SMART" id="SM00388">
    <property type="entry name" value="HisKA"/>
    <property type="match status" value="1"/>
</dbReference>
<feature type="domain" description="Histidine kinase" evidence="10">
    <location>
        <begin position="292"/>
        <end position="511"/>
    </location>
</feature>
<dbReference type="SUPFAM" id="SSF47384">
    <property type="entry name" value="Homodimeric domain of signal transducing histidine kinase"/>
    <property type="match status" value="1"/>
</dbReference>
<dbReference type="InterPro" id="IPR050351">
    <property type="entry name" value="BphY/WalK/GraS-like"/>
</dbReference>
<dbReference type="Pfam" id="PF02518">
    <property type="entry name" value="HATPase_c"/>
    <property type="match status" value="1"/>
</dbReference>
<feature type="domain" description="HAMP" evidence="11">
    <location>
        <begin position="224"/>
        <end position="277"/>
    </location>
</feature>
<sequence length="512" mass="57600">MKINLKFPNTKSLRFKLLSRFLLILLFLLLVIGAYQYFTMKQYLYKSKEQVLEARIHNIDTKKLSEIQSSDSLKSYSSEIIDTIIDNYTTVAVIDAKGNIIAGDSKTKDENGHNSSDILQDAGDIKEHDHAPISIPNLSSNYYLNLLQMSGNLEGYSLVKDQDNNLQIVIWRKVGSLDSPAGLIQLSTSAKQVQEILLQQIYIYVVASILVLFIGSLLGVTIFKLTLKPLYNVTDTVGKINARQLDVRLPINTGQAEIDTLSNSFNNMLERIEISFEQEQIIREKMRQFVSDASHELRTPLTSIHGFVEVLLRGAAKNEKQLDLALNSILIESDRLTKLVNDLLLLTKLDQKVKVEIKRENINEIIQEVFPQLQILSGNRLIDLQLDTDIFVDTNKNQIKQVIFNLVQNAVQHTDEINGVITISTSSVNGATVEYLKLQISDNGTGIPKEHLTEIFDRFFRSESHRSRKHGGYGLGLSIVKSIIDSNNGSIKVDSELNKGTTFTIYLNVSSS</sequence>
<dbReference type="InterPro" id="IPR003660">
    <property type="entry name" value="HAMP_dom"/>
</dbReference>
<dbReference type="FunFam" id="1.10.287.130:FF:000001">
    <property type="entry name" value="Two-component sensor histidine kinase"/>
    <property type="match status" value="1"/>
</dbReference>
<name>A0A937K2Q7_9CLOT</name>
<evidence type="ECO:0000313" key="13">
    <source>
        <dbReference type="Proteomes" id="UP000623681"/>
    </source>
</evidence>
<dbReference type="InterPro" id="IPR003594">
    <property type="entry name" value="HATPase_dom"/>
</dbReference>
<evidence type="ECO:0000256" key="2">
    <source>
        <dbReference type="ARBA" id="ARBA00004370"/>
    </source>
</evidence>
<keyword evidence="13" id="KW-1185">Reference proteome</keyword>
<dbReference type="GO" id="GO:0016036">
    <property type="term" value="P:cellular response to phosphate starvation"/>
    <property type="evidence" value="ECO:0007669"/>
    <property type="project" value="TreeGrafter"/>
</dbReference>
<evidence type="ECO:0000256" key="3">
    <source>
        <dbReference type="ARBA" id="ARBA00012438"/>
    </source>
</evidence>
<dbReference type="Pfam" id="PF00512">
    <property type="entry name" value="HisKA"/>
    <property type="match status" value="1"/>
</dbReference>
<dbReference type="PRINTS" id="PR00344">
    <property type="entry name" value="BCTRLSENSOR"/>
</dbReference>
<dbReference type="SMART" id="SM00387">
    <property type="entry name" value="HATPase_c"/>
    <property type="match status" value="1"/>
</dbReference>
<accession>A0A937K2Q7</accession>
<dbReference type="InterPro" id="IPR036097">
    <property type="entry name" value="HisK_dim/P_sf"/>
</dbReference>